<name>A0A9D2A823_9FIRM</name>
<evidence type="ECO:0000313" key="2">
    <source>
        <dbReference type="EMBL" id="HIZ02657.1"/>
    </source>
</evidence>
<protein>
    <submittedName>
        <fullName evidence="2">GNAT family N-acetyltransferase</fullName>
    </submittedName>
</protein>
<dbReference type="SUPFAM" id="SSF55729">
    <property type="entry name" value="Acyl-CoA N-acyltransferases (Nat)"/>
    <property type="match status" value="1"/>
</dbReference>
<gene>
    <name evidence="2" type="ORF">H9727_00050</name>
</gene>
<dbReference type="EMBL" id="DXCL01000001">
    <property type="protein sequence ID" value="HIZ02657.1"/>
    <property type="molecule type" value="Genomic_DNA"/>
</dbReference>
<dbReference type="GO" id="GO:0016747">
    <property type="term" value="F:acyltransferase activity, transferring groups other than amino-acyl groups"/>
    <property type="evidence" value="ECO:0007669"/>
    <property type="project" value="InterPro"/>
</dbReference>
<dbReference type="Proteomes" id="UP000824132">
    <property type="component" value="Unassembled WGS sequence"/>
</dbReference>
<organism evidence="2 3">
    <name type="scientific">Candidatus Borkfalkia avistercoris</name>
    <dbReference type="NCBI Taxonomy" id="2838504"/>
    <lineage>
        <taxon>Bacteria</taxon>
        <taxon>Bacillati</taxon>
        <taxon>Bacillota</taxon>
        <taxon>Clostridia</taxon>
        <taxon>Christensenellales</taxon>
        <taxon>Christensenellaceae</taxon>
        <taxon>Candidatus Borkfalkia</taxon>
    </lineage>
</organism>
<proteinExistence type="predicted"/>
<dbReference type="AlphaFoldDB" id="A0A9D2A823"/>
<feature type="domain" description="N-acetyltransferase" evidence="1">
    <location>
        <begin position="1"/>
        <end position="144"/>
    </location>
</feature>
<dbReference type="PROSITE" id="PS51186">
    <property type="entry name" value="GNAT"/>
    <property type="match status" value="1"/>
</dbReference>
<accession>A0A9D2A823</accession>
<dbReference type="CDD" id="cd04301">
    <property type="entry name" value="NAT_SF"/>
    <property type="match status" value="1"/>
</dbReference>
<dbReference type="InterPro" id="IPR016181">
    <property type="entry name" value="Acyl_CoA_acyltransferase"/>
</dbReference>
<sequence>MEIMKMSREHIEECVDLYIDVFTKAPWNDTYESRGQVSRFFRNHMANNYFVGYVLKGQGGIIALSIGMKKPWINGAEYYIDQFCVRTDLQGKGVGSCFLKLIEDEIRKEQMNAIILSTERGFPSEQFYLKNGFKPVDGLITFIK</sequence>
<comment type="caution">
    <text evidence="2">The sequence shown here is derived from an EMBL/GenBank/DDBJ whole genome shotgun (WGS) entry which is preliminary data.</text>
</comment>
<reference evidence="2" key="2">
    <citation type="submission" date="2021-04" db="EMBL/GenBank/DDBJ databases">
        <authorList>
            <person name="Gilroy R."/>
        </authorList>
    </citation>
    <scope>NUCLEOTIDE SEQUENCE</scope>
    <source>
        <strain evidence="2">CHK187-5294</strain>
    </source>
</reference>
<reference evidence="2" key="1">
    <citation type="journal article" date="2021" name="PeerJ">
        <title>Extensive microbial diversity within the chicken gut microbiome revealed by metagenomics and culture.</title>
        <authorList>
            <person name="Gilroy R."/>
            <person name="Ravi A."/>
            <person name="Getino M."/>
            <person name="Pursley I."/>
            <person name="Horton D.L."/>
            <person name="Alikhan N.F."/>
            <person name="Baker D."/>
            <person name="Gharbi K."/>
            <person name="Hall N."/>
            <person name="Watson M."/>
            <person name="Adriaenssens E.M."/>
            <person name="Foster-Nyarko E."/>
            <person name="Jarju S."/>
            <person name="Secka A."/>
            <person name="Antonio M."/>
            <person name="Oren A."/>
            <person name="Chaudhuri R.R."/>
            <person name="La Ragione R."/>
            <person name="Hildebrand F."/>
            <person name="Pallen M.J."/>
        </authorList>
    </citation>
    <scope>NUCLEOTIDE SEQUENCE</scope>
    <source>
        <strain evidence="2">CHK187-5294</strain>
    </source>
</reference>
<evidence type="ECO:0000313" key="3">
    <source>
        <dbReference type="Proteomes" id="UP000824132"/>
    </source>
</evidence>
<dbReference type="InterPro" id="IPR000182">
    <property type="entry name" value="GNAT_dom"/>
</dbReference>
<dbReference type="Pfam" id="PF00583">
    <property type="entry name" value="Acetyltransf_1"/>
    <property type="match status" value="1"/>
</dbReference>
<dbReference type="Gene3D" id="3.40.630.30">
    <property type="match status" value="1"/>
</dbReference>
<evidence type="ECO:0000259" key="1">
    <source>
        <dbReference type="PROSITE" id="PS51186"/>
    </source>
</evidence>